<dbReference type="EMBL" id="FR799604">
    <property type="protein sequence ID" value="CBZ33263.1"/>
    <property type="molecule type" value="Genomic_DNA"/>
</dbReference>
<reference evidence="2" key="2">
    <citation type="submission" date="2011-02" db="EMBL/GenBank/DDBJ databases">
        <title>Whole genome sequencing of Leishmania donovani clinical lines reveals dynamic variation related to drug resistance.</title>
        <authorList>
            <person name="Downing T."/>
            <person name="Imamura H."/>
            <person name="Sanders M."/>
            <person name="Decuypere S."/>
            <person name="Hertz-Fowler C."/>
            <person name="Clark T.G."/>
            <person name="Rijal S."/>
            <person name="Sundar S."/>
            <person name="Quail M.A."/>
            <person name="De Doncker S."/>
            <person name="Maes I."/>
            <person name="Vanaerschot M."/>
            <person name="Stark O."/>
            <person name="Schonian G."/>
            <person name="Dujardin J.C."/>
            <person name="Berriman M."/>
        </authorList>
    </citation>
    <scope>NUCLEOTIDE SEQUENCE [LARGE SCALE GENOMIC DNA]</scope>
    <source>
        <strain evidence="2">BPK282A1</strain>
    </source>
</reference>
<dbReference type="Proteomes" id="UP000008980">
    <property type="component" value="Chromosome 17"/>
</dbReference>
<proteinExistence type="predicted"/>
<gene>
    <name evidence="1" type="ORF">LDBPK_081310</name>
</gene>
<name>E9BDD7_LEIDO</name>
<sequence>MAHRQSVQGLRGP</sequence>
<accession>E9BDD7</accession>
<protein>
    <submittedName>
        <fullName evidence="1">Uncharacterized protein</fullName>
    </submittedName>
</protein>
<dbReference type="KEGG" id="ldo:LDBPK_081310"/>
<reference evidence="1 2" key="1">
    <citation type="journal article" date="2011" name="Genome Res.">
        <title>Whole genome sequencing of multiple Leishmania donovani clinical isolates provides insights into population structure and mechanisms of drug resistance.</title>
        <authorList>
            <person name="Downing T."/>
            <person name="Imamura H."/>
            <person name="Decuypere S."/>
            <person name="Clark T.G."/>
            <person name="Coombs G.H."/>
            <person name="Cotton J.A."/>
            <person name="Hilley J.D."/>
            <person name="de Doncker S."/>
            <person name="Maes I."/>
            <person name="Mottram J.C."/>
            <person name="Quail M.A."/>
            <person name="Rijal S."/>
            <person name="Sanders M."/>
            <person name="Schonian G."/>
            <person name="Stark O."/>
            <person name="Sundar S."/>
            <person name="Vanaerschot M."/>
            <person name="Hertz-Fowler C."/>
            <person name="Dujardin J.C."/>
            <person name="Berriman M."/>
        </authorList>
    </citation>
    <scope>NUCLEOTIDE SEQUENCE [LARGE SCALE GENOMIC DNA]</scope>
    <source>
        <strain evidence="1 2">BPK282A1</strain>
    </source>
</reference>
<organism evidence="1 2">
    <name type="scientific">Leishmania donovani</name>
    <dbReference type="NCBI Taxonomy" id="5661"/>
    <lineage>
        <taxon>Eukaryota</taxon>
        <taxon>Discoba</taxon>
        <taxon>Euglenozoa</taxon>
        <taxon>Kinetoplastea</taxon>
        <taxon>Metakinetoplastina</taxon>
        <taxon>Trypanosomatida</taxon>
        <taxon>Trypanosomatidae</taxon>
        <taxon>Leishmaniinae</taxon>
        <taxon>Leishmania</taxon>
    </lineage>
</organism>
<evidence type="ECO:0000313" key="1">
    <source>
        <dbReference type="EMBL" id="CBZ33263.1"/>
    </source>
</evidence>
<evidence type="ECO:0000313" key="2">
    <source>
        <dbReference type="Proteomes" id="UP000008980"/>
    </source>
</evidence>
<dbReference type="VEuPathDB" id="TriTrypDB:LdBPK_081310.1"/>